<sequence length="66" mass="7645">MGWEGGYLDFGYFGYLGILVFWYFGILVFWYFGILVSGTWVSGIWVIGHLGNRCWVFLVFYGSLVV</sequence>
<evidence type="ECO:0000313" key="2">
    <source>
        <dbReference type="EMBL" id="MBU9713671.1"/>
    </source>
</evidence>
<evidence type="ECO:0000313" key="3">
    <source>
        <dbReference type="Proteomes" id="UP000784880"/>
    </source>
</evidence>
<protein>
    <recommendedName>
        <fullName evidence="4">NADH dehydrogenase subunit 6</fullName>
    </recommendedName>
</protein>
<gene>
    <name evidence="2" type="ORF">KS419_18230</name>
</gene>
<organism evidence="2 3">
    <name type="scientific">Evansella tamaricis</name>
    <dbReference type="NCBI Taxonomy" id="2069301"/>
    <lineage>
        <taxon>Bacteria</taxon>
        <taxon>Bacillati</taxon>
        <taxon>Bacillota</taxon>
        <taxon>Bacilli</taxon>
        <taxon>Bacillales</taxon>
        <taxon>Bacillaceae</taxon>
        <taxon>Evansella</taxon>
    </lineage>
</organism>
<keyword evidence="1" id="KW-0472">Membrane</keyword>
<feature type="transmembrane region" description="Helical" evidence="1">
    <location>
        <begin position="44"/>
        <end position="64"/>
    </location>
</feature>
<reference evidence="2 3" key="1">
    <citation type="submission" date="2021-06" db="EMBL/GenBank/DDBJ databases">
        <title>Bacillus sp. RD4P76, an endophyte from a halophyte.</title>
        <authorList>
            <person name="Sun J.-Q."/>
        </authorList>
    </citation>
    <scope>NUCLEOTIDE SEQUENCE [LARGE SCALE GENOMIC DNA]</scope>
    <source>
        <strain evidence="2 3">CGMCC 1.15917</strain>
    </source>
</reference>
<evidence type="ECO:0008006" key="4">
    <source>
        <dbReference type="Google" id="ProtNLM"/>
    </source>
</evidence>
<dbReference type="Proteomes" id="UP000784880">
    <property type="component" value="Unassembled WGS sequence"/>
</dbReference>
<evidence type="ECO:0000256" key="1">
    <source>
        <dbReference type="SAM" id="Phobius"/>
    </source>
</evidence>
<dbReference type="RefSeq" id="WP_217067822.1">
    <property type="nucleotide sequence ID" value="NZ_JAHQCS010000147.1"/>
</dbReference>
<feature type="transmembrane region" description="Helical" evidence="1">
    <location>
        <begin position="12"/>
        <end position="32"/>
    </location>
</feature>
<accession>A0ABS6JJ14</accession>
<proteinExistence type="predicted"/>
<comment type="caution">
    <text evidence="2">The sequence shown here is derived from an EMBL/GenBank/DDBJ whole genome shotgun (WGS) entry which is preliminary data.</text>
</comment>
<name>A0ABS6JJ14_9BACI</name>
<keyword evidence="1" id="KW-0812">Transmembrane</keyword>
<dbReference type="EMBL" id="JAHQCS010000147">
    <property type="protein sequence ID" value="MBU9713671.1"/>
    <property type="molecule type" value="Genomic_DNA"/>
</dbReference>
<keyword evidence="1" id="KW-1133">Transmembrane helix</keyword>
<keyword evidence="3" id="KW-1185">Reference proteome</keyword>